<protein>
    <submittedName>
        <fullName evidence="10">PLD nuclease N-terminal domain-containing protein</fullName>
    </submittedName>
</protein>
<evidence type="ECO:0000256" key="3">
    <source>
        <dbReference type="ARBA" id="ARBA00022692"/>
    </source>
</evidence>
<evidence type="ECO:0000256" key="7">
    <source>
        <dbReference type="SAM" id="Phobius"/>
    </source>
</evidence>
<feature type="transmembrane region" description="Helical" evidence="7">
    <location>
        <begin position="38"/>
        <end position="57"/>
    </location>
</feature>
<evidence type="ECO:0000256" key="5">
    <source>
        <dbReference type="ARBA" id="ARBA00023136"/>
    </source>
</evidence>
<proteinExistence type="predicted"/>
<feature type="region of interest" description="Disordered" evidence="6">
    <location>
        <begin position="62"/>
        <end position="121"/>
    </location>
</feature>
<keyword evidence="2" id="KW-1003">Cell membrane</keyword>
<evidence type="ECO:0000256" key="2">
    <source>
        <dbReference type="ARBA" id="ARBA00022475"/>
    </source>
</evidence>
<dbReference type="Proteomes" id="UP001237823">
    <property type="component" value="Unassembled WGS sequence"/>
</dbReference>
<feature type="signal peptide" evidence="8">
    <location>
        <begin position="1"/>
        <end position="19"/>
    </location>
</feature>
<reference evidence="10 11" key="1">
    <citation type="submission" date="2023-06" db="EMBL/GenBank/DDBJ databases">
        <authorList>
            <person name="Feng G."/>
            <person name="Li J."/>
            <person name="Zhu H."/>
        </authorList>
    </citation>
    <scope>NUCLEOTIDE SEQUENCE [LARGE SCALE GENOMIC DNA]</scope>
    <source>
        <strain evidence="10 11">RHCKG23</strain>
    </source>
</reference>
<comment type="subcellular location">
    <subcellularLocation>
        <location evidence="1">Cell membrane</location>
        <topology evidence="1">Multi-pass membrane protein</topology>
    </subcellularLocation>
</comment>
<feature type="domain" description="Cardiolipin synthase N-terminal" evidence="9">
    <location>
        <begin position="14"/>
        <end position="59"/>
    </location>
</feature>
<accession>A0ABT7T2C6</accession>
<evidence type="ECO:0000256" key="4">
    <source>
        <dbReference type="ARBA" id="ARBA00022989"/>
    </source>
</evidence>
<keyword evidence="11" id="KW-1185">Reference proteome</keyword>
<name>A0ABT7T2C6_9MICO</name>
<organism evidence="10 11">
    <name type="scientific">Curtobacterium citri</name>
    <dbReference type="NCBI Taxonomy" id="3055139"/>
    <lineage>
        <taxon>Bacteria</taxon>
        <taxon>Bacillati</taxon>
        <taxon>Actinomycetota</taxon>
        <taxon>Actinomycetes</taxon>
        <taxon>Micrococcales</taxon>
        <taxon>Microbacteriaceae</taxon>
        <taxon>Curtobacterium</taxon>
    </lineage>
</organism>
<evidence type="ECO:0000256" key="8">
    <source>
        <dbReference type="SAM" id="SignalP"/>
    </source>
</evidence>
<comment type="caution">
    <text evidence="10">The sequence shown here is derived from an EMBL/GenBank/DDBJ whole genome shotgun (WGS) entry which is preliminary data.</text>
</comment>
<feature type="compositionally biased region" description="Basic and acidic residues" evidence="6">
    <location>
        <begin position="98"/>
        <end position="121"/>
    </location>
</feature>
<evidence type="ECO:0000313" key="11">
    <source>
        <dbReference type="Proteomes" id="UP001237823"/>
    </source>
</evidence>
<dbReference type="Pfam" id="PF13396">
    <property type="entry name" value="PLDc_N"/>
    <property type="match status" value="1"/>
</dbReference>
<evidence type="ECO:0000256" key="1">
    <source>
        <dbReference type="ARBA" id="ARBA00004651"/>
    </source>
</evidence>
<feature type="chain" id="PRO_5047453056" evidence="8">
    <location>
        <begin position="20"/>
        <end position="121"/>
    </location>
</feature>
<evidence type="ECO:0000259" key="9">
    <source>
        <dbReference type="Pfam" id="PF13396"/>
    </source>
</evidence>
<keyword evidence="4 7" id="KW-1133">Transmembrane helix</keyword>
<dbReference type="EMBL" id="JAUCML010000001">
    <property type="protein sequence ID" value="MDM7883733.1"/>
    <property type="molecule type" value="Genomic_DNA"/>
</dbReference>
<dbReference type="RefSeq" id="WP_182045964.1">
    <property type="nucleotide sequence ID" value="NZ_JAUCML010000001.1"/>
</dbReference>
<keyword evidence="8" id="KW-0732">Signal</keyword>
<sequence>MVRLWLVLAVAAVAFTVYAAIDCATMPRERIRSLRRGWWILLVIVLPVLGGLLWFVLGRAPATPGPTPRYRGPEDDPDFLGGPRAPGSPRTGTDQDDATLRDLEDRLRERDERDDGSTADR</sequence>
<gene>
    <name evidence="10" type="ORF">QUG92_01290</name>
</gene>
<keyword evidence="3 7" id="KW-0812">Transmembrane</keyword>
<evidence type="ECO:0000313" key="10">
    <source>
        <dbReference type="EMBL" id="MDM7883733.1"/>
    </source>
</evidence>
<evidence type="ECO:0000256" key="6">
    <source>
        <dbReference type="SAM" id="MobiDB-lite"/>
    </source>
</evidence>
<keyword evidence="5 7" id="KW-0472">Membrane</keyword>
<dbReference type="InterPro" id="IPR027379">
    <property type="entry name" value="CLS_N"/>
</dbReference>